<dbReference type="PRINTS" id="PR00409">
    <property type="entry name" value="PHDIOXRDTASE"/>
</dbReference>
<dbReference type="KEGG" id="pfer:IRI77_03110"/>
<dbReference type="InterPro" id="IPR012675">
    <property type="entry name" value="Beta-grasp_dom_sf"/>
</dbReference>
<dbReference type="GO" id="GO:0051536">
    <property type="term" value="F:iron-sulfur cluster binding"/>
    <property type="evidence" value="ECO:0007669"/>
    <property type="project" value="InterPro"/>
</dbReference>
<dbReference type="InterPro" id="IPR008333">
    <property type="entry name" value="Cbr1-like_FAD-bd_dom"/>
</dbReference>
<keyword evidence="8" id="KW-0274">FAD</keyword>
<keyword evidence="7" id="KW-0479">Metal-binding</keyword>
<evidence type="ECO:0000313" key="19">
    <source>
        <dbReference type="Proteomes" id="UP000593892"/>
    </source>
</evidence>
<evidence type="ECO:0000256" key="8">
    <source>
        <dbReference type="ARBA" id="ARBA00022827"/>
    </source>
</evidence>
<dbReference type="InterPro" id="IPR011037">
    <property type="entry name" value="Pyrv_Knase-like_insert_dom_sf"/>
</dbReference>
<feature type="compositionally biased region" description="Pro residues" evidence="15">
    <location>
        <begin position="487"/>
        <end position="496"/>
    </location>
</feature>
<dbReference type="GO" id="GO:0008941">
    <property type="term" value="F:nitric oxide dioxygenase NAD(P)H activity"/>
    <property type="evidence" value="ECO:0007669"/>
    <property type="project" value="UniProtKB-EC"/>
</dbReference>
<organism evidence="18 19">
    <name type="scientific">Paludibaculum fermentans</name>
    <dbReference type="NCBI Taxonomy" id="1473598"/>
    <lineage>
        <taxon>Bacteria</taxon>
        <taxon>Pseudomonadati</taxon>
        <taxon>Acidobacteriota</taxon>
        <taxon>Terriglobia</taxon>
        <taxon>Bryobacterales</taxon>
        <taxon>Bryobacteraceae</taxon>
        <taxon>Paludibaculum</taxon>
    </lineage>
</organism>
<protein>
    <recommendedName>
        <fullName evidence="4">nitric oxide dioxygenase</fullName>
        <ecNumber evidence="4">1.14.12.17</ecNumber>
    </recommendedName>
</protein>
<dbReference type="Pfam" id="PF00970">
    <property type="entry name" value="FAD_binding_6"/>
    <property type="match status" value="1"/>
</dbReference>
<dbReference type="Pfam" id="PF03473">
    <property type="entry name" value="MOSC"/>
    <property type="match status" value="1"/>
</dbReference>
<proteinExistence type="inferred from homology"/>
<evidence type="ECO:0000256" key="9">
    <source>
        <dbReference type="ARBA" id="ARBA00022857"/>
    </source>
</evidence>
<dbReference type="InterPro" id="IPR036010">
    <property type="entry name" value="2Fe-2S_ferredoxin-like_sf"/>
</dbReference>
<dbReference type="PROSITE" id="PS51384">
    <property type="entry name" value="FAD_FR"/>
    <property type="match status" value="1"/>
</dbReference>
<dbReference type="Gene3D" id="2.40.30.10">
    <property type="entry name" value="Translation factors"/>
    <property type="match status" value="1"/>
</dbReference>
<feature type="region of interest" description="Disordered" evidence="15">
    <location>
        <begin position="474"/>
        <end position="503"/>
    </location>
</feature>
<dbReference type="GO" id="GO:0030151">
    <property type="term" value="F:molybdenum ion binding"/>
    <property type="evidence" value="ECO:0007669"/>
    <property type="project" value="InterPro"/>
</dbReference>
<evidence type="ECO:0000256" key="7">
    <source>
        <dbReference type="ARBA" id="ARBA00022723"/>
    </source>
</evidence>
<evidence type="ECO:0000259" key="17">
    <source>
        <dbReference type="PROSITE" id="PS51384"/>
    </source>
</evidence>
<reference evidence="18 19" key="1">
    <citation type="submission" date="2020-10" db="EMBL/GenBank/DDBJ databases">
        <title>Complete genome sequence of Paludibaculum fermentans P105T, a facultatively anaerobic acidobacterium capable of dissimilatory Fe(III) reduction.</title>
        <authorList>
            <person name="Dedysh S.N."/>
            <person name="Beletsky A.V."/>
            <person name="Kulichevskaya I.S."/>
            <person name="Mardanov A.V."/>
            <person name="Ravin N.V."/>
        </authorList>
    </citation>
    <scope>NUCLEOTIDE SEQUENCE [LARGE SCALE GENOMIC DNA]</scope>
    <source>
        <strain evidence="18 19">P105</strain>
    </source>
</reference>
<evidence type="ECO:0000256" key="1">
    <source>
        <dbReference type="ARBA" id="ARBA00001970"/>
    </source>
</evidence>
<evidence type="ECO:0000256" key="4">
    <source>
        <dbReference type="ARBA" id="ARBA00012229"/>
    </source>
</evidence>
<dbReference type="InterPro" id="IPR001041">
    <property type="entry name" value="2Fe-2S_ferredoxin-type"/>
</dbReference>
<comment type="catalytic activity">
    <reaction evidence="13">
        <text>2 nitric oxide + NADH + 2 O2 = 2 nitrate + NAD(+) + H(+)</text>
        <dbReference type="Rhea" id="RHEA:19469"/>
        <dbReference type="ChEBI" id="CHEBI:15378"/>
        <dbReference type="ChEBI" id="CHEBI:15379"/>
        <dbReference type="ChEBI" id="CHEBI:16480"/>
        <dbReference type="ChEBI" id="CHEBI:17632"/>
        <dbReference type="ChEBI" id="CHEBI:57540"/>
        <dbReference type="ChEBI" id="CHEBI:57945"/>
        <dbReference type="EC" id="1.14.12.17"/>
    </reaction>
</comment>
<keyword evidence="11" id="KW-0408">Iron</keyword>
<comment type="similarity">
    <text evidence="3">In the C-terminal section; belongs to the flavoprotein pyridine nucleotide cytochrome reductase family.</text>
</comment>
<dbReference type="PANTHER" id="PTHR30212:SF2">
    <property type="entry name" value="PROTEIN YIIM"/>
    <property type="match status" value="1"/>
</dbReference>
<dbReference type="Pfam" id="PF00175">
    <property type="entry name" value="NAD_binding_1"/>
    <property type="match status" value="1"/>
</dbReference>
<gene>
    <name evidence="18" type="ORF">IRI77_03110</name>
</gene>
<dbReference type="RefSeq" id="WP_194450630.1">
    <property type="nucleotide sequence ID" value="NZ_CP063849.1"/>
</dbReference>
<evidence type="ECO:0000256" key="3">
    <source>
        <dbReference type="ARBA" id="ARBA00006401"/>
    </source>
</evidence>
<evidence type="ECO:0000256" key="6">
    <source>
        <dbReference type="ARBA" id="ARBA00022630"/>
    </source>
</evidence>
<dbReference type="PROSITE" id="PS51340">
    <property type="entry name" value="MOSC"/>
    <property type="match status" value="1"/>
</dbReference>
<keyword evidence="5" id="KW-0349">Heme</keyword>
<comment type="catalytic activity">
    <reaction evidence="14">
        <text>2 nitric oxide + NADPH + 2 O2 = 2 nitrate + NADP(+) + H(+)</text>
        <dbReference type="Rhea" id="RHEA:19465"/>
        <dbReference type="ChEBI" id="CHEBI:15378"/>
        <dbReference type="ChEBI" id="CHEBI:15379"/>
        <dbReference type="ChEBI" id="CHEBI:16480"/>
        <dbReference type="ChEBI" id="CHEBI:17632"/>
        <dbReference type="ChEBI" id="CHEBI:57783"/>
        <dbReference type="ChEBI" id="CHEBI:58349"/>
        <dbReference type="EC" id="1.14.12.17"/>
    </reaction>
</comment>
<keyword evidence="6" id="KW-0285">Flavoprotein</keyword>
<dbReference type="EC" id="1.14.12.17" evidence="4"/>
<dbReference type="InterPro" id="IPR017938">
    <property type="entry name" value="Riboflavin_synthase-like_b-brl"/>
</dbReference>
<keyword evidence="19" id="KW-1185">Reference proteome</keyword>
<dbReference type="SUPFAM" id="SSF52343">
    <property type="entry name" value="Ferredoxin reductase-like, C-terminal NADP-linked domain"/>
    <property type="match status" value="1"/>
</dbReference>
<name>A0A7S7NSE5_PALFE</name>
<dbReference type="AlphaFoldDB" id="A0A7S7NSE5"/>
<dbReference type="SUPFAM" id="SSF63380">
    <property type="entry name" value="Riboflavin synthase domain-like"/>
    <property type="match status" value="1"/>
</dbReference>
<evidence type="ECO:0000256" key="15">
    <source>
        <dbReference type="SAM" id="MobiDB-lite"/>
    </source>
</evidence>
<evidence type="ECO:0000256" key="12">
    <source>
        <dbReference type="ARBA" id="ARBA00023027"/>
    </source>
</evidence>
<feature type="region of interest" description="Disordered" evidence="15">
    <location>
        <begin position="214"/>
        <end position="234"/>
    </location>
</feature>
<dbReference type="InterPro" id="IPR001433">
    <property type="entry name" value="OxRdtase_FAD/NAD-bd"/>
</dbReference>
<feature type="domain" description="FAD-binding FR-type" evidence="17">
    <location>
        <begin position="234"/>
        <end position="339"/>
    </location>
</feature>
<evidence type="ECO:0000256" key="5">
    <source>
        <dbReference type="ARBA" id="ARBA00022617"/>
    </source>
</evidence>
<evidence type="ECO:0000256" key="11">
    <source>
        <dbReference type="ARBA" id="ARBA00023004"/>
    </source>
</evidence>
<keyword evidence="9" id="KW-0521">NADP</keyword>
<keyword evidence="10" id="KW-0560">Oxidoreductase</keyword>
<evidence type="ECO:0000256" key="14">
    <source>
        <dbReference type="ARBA" id="ARBA00049433"/>
    </source>
</evidence>
<dbReference type="InterPro" id="IPR017927">
    <property type="entry name" value="FAD-bd_FR_type"/>
</dbReference>
<keyword evidence="12" id="KW-0520">NAD</keyword>
<dbReference type="SUPFAM" id="SSF54292">
    <property type="entry name" value="2Fe-2S ferredoxin-like"/>
    <property type="match status" value="1"/>
</dbReference>
<accession>A0A7S7NSE5</accession>
<dbReference type="GO" id="GO:0030170">
    <property type="term" value="F:pyridoxal phosphate binding"/>
    <property type="evidence" value="ECO:0007669"/>
    <property type="project" value="InterPro"/>
</dbReference>
<dbReference type="InterPro" id="IPR052353">
    <property type="entry name" value="Benzoxazolinone_Detox_Enz"/>
</dbReference>
<dbReference type="Gene3D" id="2.40.33.20">
    <property type="entry name" value="PK beta-barrel domain-like"/>
    <property type="match status" value="1"/>
</dbReference>
<dbReference type="InterPro" id="IPR005302">
    <property type="entry name" value="MoCF_Sase_C"/>
</dbReference>
<evidence type="ECO:0000313" key="18">
    <source>
        <dbReference type="EMBL" id="QOY88967.1"/>
    </source>
</evidence>
<dbReference type="SUPFAM" id="SSF50800">
    <property type="entry name" value="PK beta-barrel domain-like"/>
    <property type="match status" value="1"/>
</dbReference>
<evidence type="ECO:0000256" key="10">
    <source>
        <dbReference type="ARBA" id="ARBA00023002"/>
    </source>
</evidence>
<dbReference type="Pfam" id="PF00111">
    <property type="entry name" value="Fer2"/>
    <property type="match status" value="1"/>
</dbReference>
<dbReference type="Gene3D" id="3.10.20.30">
    <property type="match status" value="1"/>
</dbReference>
<dbReference type="Gene3D" id="3.40.50.80">
    <property type="entry name" value="Nucleotide-binding domain of ferredoxin-NADP reductase (FNR) module"/>
    <property type="match status" value="1"/>
</dbReference>
<dbReference type="Pfam" id="PF03475">
    <property type="entry name" value="YiiM_3-alpha"/>
    <property type="match status" value="1"/>
</dbReference>
<dbReference type="InterPro" id="IPR005163">
    <property type="entry name" value="Tri_helical_YiiM-like"/>
</dbReference>
<dbReference type="CDD" id="cd06184">
    <property type="entry name" value="flavohem_like_fad_nad_binding"/>
    <property type="match status" value="1"/>
</dbReference>
<sequence>MGTLVSVNVGLPRDIEWKEQTVRTAIWKQPVQGRIAVGRLNLAGDGQGDLAGHGGEHRAVMVYQLDSYRYWEAHLGRHAFPYGQFGENFTISGLPDHEVCIGDQYRIGSALFEVTQPRVTCYRVGIRLEEPAMAALLVSHHRPGFYFRVLREGDVGAGDEIVKVADGPERMTVAELDALLYLPNPSRDQLERALRIPALSAGWKGSFQALLQPNSSQGGNPGLKASAGPPPAWPGFRPMRVVRLDRETANVVSIALQPPDGTSLPPALPGQYLVLRLRTTTGGALLLRNYSMSGTPGGGAYRISVKREAHGVVSSYLHEHLRAGDLLEVSAPRGGFTLASGGGPVVFLSAGIGATPVLAMLHSLSSQASGREVWWIYGARNAAEHPFAKESRELLHTLGNARTHVVYSRPGSEDKPGSDYDSVGHVDTQLLNSLGVPREADFYLCGPPVFMNQLTQGLQTWAVDPARVHTESFGPEQSITPGIAPSPQLPPLPPEGKPGTGPSISFVRSGLTVPWDSRFSSLLELAEACSVPVQWSCRTGVCHTCECPLIGGSVQYQPDPLQPPAPGDVLICCSTPLANIEIDL</sequence>
<feature type="domain" description="MOSC" evidence="16">
    <location>
        <begin position="29"/>
        <end position="164"/>
    </location>
</feature>
<evidence type="ECO:0000259" key="16">
    <source>
        <dbReference type="PROSITE" id="PS51340"/>
    </source>
</evidence>
<dbReference type="CDD" id="cd00207">
    <property type="entry name" value="fer2"/>
    <property type="match status" value="1"/>
</dbReference>
<dbReference type="Proteomes" id="UP000593892">
    <property type="component" value="Chromosome"/>
</dbReference>
<comment type="cofactor">
    <cofactor evidence="2">
        <name>FAD</name>
        <dbReference type="ChEBI" id="CHEBI:57692"/>
    </cofactor>
</comment>
<comment type="cofactor">
    <cofactor evidence="1">
        <name>heme b</name>
        <dbReference type="ChEBI" id="CHEBI:60344"/>
    </cofactor>
</comment>
<dbReference type="FunFam" id="3.40.50.80:FF:000010">
    <property type="entry name" value="Flavohemoprotein"/>
    <property type="match status" value="1"/>
</dbReference>
<dbReference type="InterPro" id="IPR039261">
    <property type="entry name" value="FNR_nucleotide-bd"/>
</dbReference>
<dbReference type="EMBL" id="CP063849">
    <property type="protein sequence ID" value="QOY88967.1"/>
    <property type="molecule type" value="Genomic_DNA"/>
</dbReference>
<evidence type="ECO:0000256" key="13">
    <source>
        <dbReference type="ARBA" id="ARBA00048649"/>
    </source>
</evidence>
<dbReference type="PANTHER" id="PTHR30212">
    <property type="entry name" value="PROTEIN YIIM"/>
    <property type="match status" value="1"/>
</dbReference>
<evidence type="ECO:0000256" key="2">
    <source>
        <dbReference type="ARBA" id="ARBA00001974"/>
    </source>
</evidence>